<reference evidence="10" key="2">
    <citation type="submission" date="2025-09" db="UniProtKB">
        <authorList>
            <consortium name="Ensembl"/>
        </authorList>
    </citation>
    <scope>IDENTIFICATION</scope>
</reference>
<organism evidence="10 11">
    <name type="scientific">Cyanoderma ruficeps</name>
    <name type="common">rufous-capped babbler</name>
    <dbReference type="NCBI Taxonomy" id="181631"/>
    <lineage>
        <taxon>Eukaryota</taxon>
        <taxon>Metazoa</taxon>
        <taxon>Chordata</taxon>
        <taxon>Craniata</taxon>
        <taxon>Vertebrata</taxon>
        <taxon>Euteleostomi</taxon>
        <taxon>Archelosauria</taxon>
        <taxon>Archosauria</taxon>
        <taxon>Dinosauria</taxon>
        <taxon>Saurischia</taxon>
        <taxon>Theropoda</taxon>
        <taxon>Coelurosauria</taxon>
        <taxon>Aves</taxon>
        <taxon>Neognathae</taxon>
        <taxon>Neoaves</taxon>
        <taxon>Telluraves</taxon>
        <taxon>Australaves</taxon>
        <taxon>Passeriformes</taxon>
        <taxon>Sylvioidea</taxon>
        <taxon>Timaliidae</taxon>
        <taxon>Cyanoderma</taxon>
    </lineage>
</organism>
<dbReference type="InterPro" id="IPR009003">
    <property type="entry name" value="Peptidase_S1_PA"/>
</dbReference>
<keyword evidence="11" id="KW-1185">Reference proteome</keyword>
<dbReference type="Pfam" id="PF00089">
    <property type="entry name" value="Trypsin"/>
    <property type="match status" value="1"/>
</dbReference>
<comment type="catalytic activity">
    <reaction evidence="1">
        <text>Preferential cleavage: Arg-|-Xaa, Lys-|-Xaa.</text>
        <dbReference type="EC" id="3.4.21.10"/>
    </reaction>
</comment>
<dbReference type="GO" id="GO:0007340">
    <property type="term" value="P:acrosome reaction"/>
    <property type="evidence" value="ECO:0007669"/>
    <property type="project" value="TreeGrafter"/>
</dbReference>
<evidence type="ECO:0000256" key="6">
    <source>
        <dbReference type="ARBA" id="ARBA00022825"/>
    </source>
</evidence>
<dbReference type="PRINTS" id="PR00722">
    <property type="entry name" value="CHYMOTRYPSIN"/>
</dbReference>
<evidence type="ECO:0000256" key="4">
    <source>
        <dbReference type="ARBA" id="ARBA00022670"/>
    </source>
</evidence>
<dbReference type="PANTHER" id="PTHR24252:SF8">
    <property type="entry name" value="ACROSIN"/>
    <property type="match status" value="1"/>
</dbReference>
<dbReference type="CDD" id="cd00190">
    <property type="entry name" value="Tryp_SPc"/>
    <property type="match status" value="1"/>
</dbReference>
<dbReference type="InterPro" id="IPR001314">
    <property type="entry name" value="Peptidase_S1A"/>
</dbReference>
<proteinExistence type="predicted"/>
<dbReference type="SMART" id="SM00020">
    <property type="entry name" value="Tryp_SPc"/>
    <property type="match status" value="1"/>
</dbReference>
<keyword evidence="6 8" id="KW-0720">Serine protease</keyword>
<evidence type="ECO:0000256" key="5">
    <source>
        <dbReference type="ARBA" id="ARBA00022801"/>
    </source>
</evidence>
<dbReference type="SUPFAM" id="SSF50494">
    <property type="entry name" value="Trypsin-like serine proteases"/>
    <property type="match status" value="1"/>
</dbReference>
<dbReference type="PROSITE" id="PS50240">
    <property type="entry name" value="TRYPSIN_DOM"/>
    <property type="match status" value="1"/>
</dbReference>
<dbReference type="InterPro" id="IPR001254">
    <property type="entry name" value="Trypsin_dom"/>
</dbReference>
<keyword evidence="7" id="KW-1015">Disulfide bond</keyword>
<evidence type="ECO:0000256" key="8">
    <source>
        <dbReference type="RuleBase" id="RU363034"/>
    </source>
</evidence>
<evidence type="ECO:0000256" key="1">
    <source>
        <dbReference type="ARBA" id="ARBA00001656"/>
    </source>
</evidence>
<feature type="domain" description="Peptidase S1" evidence="9">
    <location>
        <begin position="32"/>
        <end position="269"/>
    </location>
</feature>
<protein>
    <recommendedName>
        <fullName evidence="3">Acrosin</fullName>
        <ecNumber evidence="2">3.4.21.10</ecNumber>
    </recommendedName>
</protein>
<sequence length="408" mass="44289">SSPTLPTAGVWTCGLRPMVSDSIPHDYGMTRIVGGTDAKAGAWPWMVSIQHPWIPGTGHWCGGSLITANWVLTAAHCFDQINMLKVVIGATQLTQPGPEAQVRQIKNLFRHEKYKRSDMSYDIALLKLNEPVDCSPYIQVACVADPTLRVSELNNCWIAGWGATTEGDEDTSDTLQEAKVQLIDLQLCNSSHWYAGKIHTHNLCAGYPQGSIDTCQGDSGGPLMCQDNSTDYWWVVGVTSWGRGCARAWLPGVYTSTQYFYDWILQADGCPVLFSTRTTLTQSGQVSVPIQPQDSPSRLADVTFHKEPTGLAAALSVHANPWPVPQLPVPSVMQRVCSLLSWAPTSQSSICSWPCSCTPSSLPQMDSSAAACPGDCTASSCKKRGLKRAEKSLLTRAGPKMTRAMALL</sequence>
<keyword evidence="4 8" id="KW-0645">Protease</keyword>
<evidence type="ECO:0000259" key="9">
    <source>
        <dbReference type="PROSITE" id="PS50240"/>
    </source>
</evidence>
<evidence type="ECO:0000313" key="10">
    <source>
        <dbReference type="Ensembl" id="ENSCRFP00000014740.1"/>
    </source>
</evidence>
<dbReference type="InterPro" id="IPR033116">
    <property type="entry name" value="TRYPSIN_SER"/>
</dbReference>
<dbReference type="GO" id="GO:0004252">
    <property type="term" value="F:serine-type endopeptidase activity"/>
    <property type="evidence" value="ECO:0007669"/>
    <property type="project" value="InterPro"/>
</dbReference>
<dbReference type="Ensembl" id="ENSCRFT00000015264.1">
    <property type="protein sequence ID" value="ENSCRFP00000014740.1"/>
    <property type="gene ID" value="ENSCRFG00000011381.1"/>
</dbReference>
<dbReference type="Gene3D" id="2.40.10.10">
    <property type="entry name" value="Trypsin-like serine proteases"/>
    <property type="match status" value="2"/>
</dbReference>
<dbReference type="EC" id="3.4.21.10" evidence="2"/>
<evidence type="ECO:0000256" key="7">
    <source>
        <dbReference type="ARBA" id="ARBA00023157"/>
    </source>
</evidence>
<dbReference type="PANTHER" id="PTHR24252">
    <property type="entry name" value="ACROSIN-RELATED"/>
    <property type="match status" value="1"/>
</dbReference>
<keyword evidence="5 8" id="KW-0378">Hydrolase</keyword>
<dbReference type="Proteomes" id="UP000694396">
    <property type="component" value="Unplaced"/>
</dbReference>
<accession>A0A8C3R2M1</accession>
<dbReference type="GO" id="GO:0006508">
    <property type="term" value="P:proteolysis"/>
    <property type="evidence" value="ECO:0007669"/>
    <property type="project" value="UniProtKB-KW"/>
</dbReference>
<dbReference type="PROSITE" id="PS00135">
    <property type="entry name" value="TRYPSIN_SER"/>
    <property type="match status" value="1"/>
</dbReference>
<dbReference type="InterPro" id="IPR018114">
    <property type="entry name" value="TRYPSIN_HIS"/>
</dbReference>
<dbReference type="FunFam" id="2.40.10.10:FF:000003">
    <property type="entry name" value="Transmembrane serine protease 3"/>
    <property type="match status" value="1"/>
</dbReference>
<evidence type="ECO:0000256" key="3">
    <source>
        <dbReference type="ARBA" id="ARBA00017161"/>
    </source>
</evidence>
<evidence type="ECO:0000256" key="2">
    <source>
        <dbReference type="ARBA" id="ARBA00012050"/>
    </source>
</evidence>
<dbReference type="PROSITE" id="PS00134">
    <property type="entry name" value="TRYPSIN_HIS"/>
    <property type="match status" value="1"/>
</dbReference>
<name>A0A8C3R2M1_9PASS</name>
<evidence type="ECO:0000313" key="11">
    <source>
        <dbReference type="Proteomes" id="UP000694396"/>
    </source>
</evidence>
<dbReference type="InterPro" id="IPR043504">
    <property type="entry name" value="Peptidase_S1_PA_chymotrypsin"/>
</dbReference>
<dbReference type="AlphaFoldDB" id="A0A8C3R2M1"/>
<reference evidence="10" key="1">
    <citation type="submission" date="2025-08" db="UniProtKB">
        <authorList>
            <consortium name="Ensembl"/>
        </authorList>
    </citation>
    <scope>IDENTIFICATION</scope>
</reference>